<dbReference type="RefSeq" id="WP_282200020.1">
    <property type="nucleotide sequence ID" value="NZ_BOQE01000001.1"/>
</dbReference>
<feature type="compositionally biased region" description="Basic and acidic residues" evidence="1">
    <location>
        <begin position="25"/>
        <end position="38"/>
    </location>
</feature>
<evidence type="ECO:0000256" key="1">
    <source>
        <dbReference type="SAM" id="MobiDB-lite"/>
    </source>
</evidence>
<keyword evidence="3" id="KW-1185">Reference proteome</keyword>
<accession>A0AAV4LGT9</accession>
<evidence type="ECO:0000313" key="3">
    <source>
        <dbReference type="Proteomes" id="UP001057291"/>
    </source>
</evidence>
<name>A0AAV4LGT9_9BACL</name>
<proteinExistence type="predicted"/>
<dbReference type="Proteomes" id="UP001057291">
    <property type="component" value="Unassembled WGS sequence"/>
</dbReference>
<comment type="caution">
    <text evidence="2">The sequence shown here is derived from an EMBL/GenBank/DDBJ whole genome shotgun (WGS) entry which is preliminary data.</text>
</comment>
<dbReference type="AlphaFoldDB" id="A0AAV4LGT9"/>
<protein>
    <submittedName>
        <fullName evidence="2">Uncharacterized protein</fullName>
    </submittedName>
</protein>
<evidence type="ECO:0000313" key="2">
    <source>
        <dbReference type="EMBL" id="GIM46988.1"/>
    </source>
</evidence>
<feature type="region of interest" description="Disordered" evidence="1">
    <location>
        <begin position="23"/>
        <end position="48"/>
    </location>
</feature>
<reference evidence="2" key="1">
    <citation type="journal article" date="2023" name="Int. J. Syst. Evol. Microbiol.">
        <title>Collibacillus ludicampi gen. nov., sp. nov., a new soil bacterium of the family Alicyclobacillaceae.</title>
        <authorList>
            <person name="Jojima T."/>
            <person name="Ioku Y."/>
            <person name="Fukuta Y."/>
            <person name="Shirasaka N."/>
            <person name="Matsumura Y."/>
            <person name="Mori M."/>
        </authorList>
    </citation>
    <scope>NUCLEOTIDE SEQUENCE</scope>
    <source>
        <strain evidence="2">TP075</strain>
    </source>
</reference>
<gene>
    <name evidence="2" type="ORF">DNHGIG_25370</name>
</gene>
<feature type="compositionally biased region" description="Basic residues" evidence="1">
    <location>
        <begin position="39"/>
        <end position="48"/>
    </location>
</feature>
<dbReference type="EMBL" id="BOQE01000001">
    <property type="protein sequence ID" value="GIM46988.1"/>
    <property type="molecule type" value="Genomic_DNA"/>
</dbReference>
<organism evidence="2 3">
    <name type="scientific">Collibacillus ludicampi</name>
    <dbReference type="NCBI Taxonomy" id="2771369"/>
    <lineage>
        <taxon>Bacteria</taxon>
        <taxon>Bacillati</taxon>
        <taxon>Bacillota</taxon>
        <taxon>Bacilli</taxon>
        <taxon>Bacillales</taxon>
        <taxon>Alicyclobacillaceae</taxon>
        <taxon>Collibacillus</taxon>
    </lineage>
</organism>
<sequence length="48" mass="5818">MKIKYRITHLIVNTMDHSSQIRIGAQEHQEKKKEEHIKEGKKKRRTSF</sequence>